<evidence type="ECO:0000313" key="2">
    <source>
        <dbReference type="Proteomes" id="UP000018143"/>
    </source>
</evidence>
<dbReference type="OrthoDB" id="5326915at2"/>
<organism evidence="1 2">
    <name type="scientific">Helicobacter fennelliae MRY12-0050</name>
    <dbReference type="NCBI Taxonomy" id="1325130"/>
    <lineage>
        <taxon>Bacteria</taxon>
        <taxon>Pseudomonadati</taxon>
        <taxon>Campylobacterota</taxon>
        <taxon>Epsilonproteobacteria</taxon>
        <taxon>Campylobacterales</taxon>
        <taxon>Helicobacteraceae</taxon>
        <taxon>Helicobacter</taxon>
    </lineage>
</organism>
<evidence type="ECO:0000313" key="1">
    <source>
        <dbReference type="EMBL" id="GAD19118.1"/>
    </source>
</evidence>
<dbReference type="AlphaFoldDB" id="T1DVX0"/>
<name>T1DVX0_9HELI</name>
<reference evidence="1 2" key="1">
    <citation type="journal article" date="2013" name="Genome Announc.">
        <title>Draft Genome Sequence of Helicobacter fennelliae Strain MRY12-0050, Isolated from a Bacteremia Patient.</title>
        <authorList>
            <person name="Rimbara E."/>
            <person name="Matsui M."/>
            <person name="Mori S."/>
            <person name="Suzuki S."/>
            <person name="Suzuki M."/>
            <person name="Kim H."/>
            <person name="Sekizuka T."/>
            <person name="Kuroda M."/>
            <person name="Shibayama K."/>
        </authorList>
    </citation>
    <scope>NUCLEOTIDE SEQUENCE [LARGE SCALE GENOMIC DNA]</scope>
    <source>
        <strain evidence="1 2">MRY12-0050</strain>
    </source>
</reference>
<gene>
    <name evidence="1" type="ORF">HFN_0249</name>
</gene>
<dbReference type="Proteomes" id="UP000018143">
    <property type="component" value="Unassembled WGS sequence"/>
</dbReference>
<dbReference type="EMBL" id="BASD01000015">
    <property type="protein sequence ID" value="GAD19118.1"/>
    <property type="molecule type" value="Genomic_DNA"/>
</dbReference>
<dbReference type="STRING" id="1325130.HFN_0249"/>
<protein>
    <submittedName>
        <fullName evidence="1">Uncharacterized protein</fullName>
    </submittedName>
</protein>
<accession>T1DVX0</accession>
<comment type="caution">
    <text evidence="1">The sequence shown here is derived from an EMBL/GenBank/DDBJ whole genome shotgun (WGS) entry which is preliminary data.</text>
</comment>
<keyword evidence="2" id="KW-1185">Reference proteome</keyword>
<sequence>MTPKDFIEQAKDYADIADASYAMLHYVDKNEEIDYFLDELKSKNPNESVKPPARWVYADGIKLGYEIKEENINKSVLAKQLFNDKKIKLEQPTAYALAIEARFSQNIEIKTPKYDNLSKLELKLINNTIQNLIYRNKKDSKTKKVTL</sequence>
<proteinExistence type="predicted"/>